<dbReference type="STRING" id="1120975.SAMN02746064_00457"/>
<keyword evidence="1 3" id="KW-0812">Transmembrane</keyword>
<evidence type="ECO:0000313" key="5">
    <source>
        <dbReference type="Proteomes" id="UP000184251"/>
    </source>
</evidence>
<dbReference type="GO" id="GO:0016020">
    <property type="term" value="C:membrane"/>
    <property type="evidence" value="ECO:0007669"/>
    <property type="project" value="InterPro"/>
</dbReference>
<dbReference type="OrthoDB" id="411368at2"/>
<evidence type="ECO:0000313" key="4">
    <source>
        <dbReference type="EMBL" id="SHE42381.1"/>
    </source>
</evidence>
<dbReference type="Proteomes" id="UP000184251">
    <property type="component" value="Unassembled WGS sequence"/>
</dbReference>
<feature type="transmembrane region" description="Helical" evidence="3">
    <location>
        <begin position="12"/>
        <end position="34"/>
    </location>
</feature>
<dbReference type="PANTHER" id="PTHR37815">
    <property type="entry name" value="UPF0397 PROTEIN BC_2624-RELATED"/>
    <property type="match status" value="1"/>
</dbReference>
<proteinExistence type="predicted"/>
<feature type="transmembrane region" description="Helical" evidence="3">
    <location>
        <begin position="70"/>
        <end position="89"/>
    </location>
</feature>
<accession>A0A1M4TD32</accession>
<dbReference type="PANTHER" id="PTHR37815:SF3">
    <property type="entry name" value="UPF0397 PROTEIN SPR0429"/>
    <property type="match status" value="1"/>
</dbReference>
<dbReference type="EMBL" id="FQTU01000002">
    <property type="protein sequence ID" value="SHE42381.1"/>
    <property type="molecule type" value="Genomic_DNA"/>
</dbReference>
<keyword evidence="5" id="KW-1185">Reference proteome</keyword>
<keyword evidence="2 3" id="KW-1133">Transmembrane helix</keyword>
<evidence type="ECO:0000256" key="3">
    <source>
        <dbReference type="SAM" id="Phobius"/>
    </source>
</evidence>
<name>A0A1M4TD32_9FIRM</name>
<dbReference type="Pfam" id="PF07155">
    <property type="entry name" value="ECF-ribofla_trS"/>
    <property type="match status" value="1"/>
</dbReference>
<dbReference type="Gene3D" id="1.10.1760.20">
    <property type="match status" value="1"/>
</dbReference>
<evidence type="ECO:0000256" key="2">
    <source>
        <dbReference type="ARBA" id="ARBA00022989"/>
    </source>
</evidence>
<protein>
    <submittedName>
        <fullName evidence="4">Uncharacterized membrane protein</fullName>
    </submittedName>
</protein>
<organism evidence="4 5">
    <name type="scientific">Alkalibacter saccharofermentans DSM 14828</name>
    <dbReference type="NCBI Taxonomy" id="1120975"/>
    <lineage>
        <taxon>Bacteria</taxon>
        <taxon>Bacillati</taxon>
        <taxon>Bacillota</taxon>
        <taxon>Clostridia</taxon>
        <taxon>Eubacteriales</taxon>
        <taxon>Eubacteriaceae</taxon>
        <taxon>Alkalibacter</taxon>
    </lineage>
</organism>
<keyword evidence="3" id="KW-0472">Membrane</keyword>
<dbReference type="AlphaFoldDB" id="A0A1M4TD32"/>
<feature type="transmembrane region" description="Helical" evidence="3">
    <location>
        <begin position="101"/>
        <end position="124"/>
    </location>
</feature>
<reference evidence="4 5" key="1">
    <citation type="submission" date="2016-11" db="EMBL/GenBank/DDBJ databases">
        <authorList>
            <person name="Jaros S."/>
            <person name="Januszkiewicz K."/>
            <person name="Wedrychowicz H."/>
        </authorList>
    </citation>
    <scope>NUCLEOTIDE SEQUENCE [LARGE SCALE GENOMIC DNA]</scope>
    <source>
        <strain evidence="4 5">DSM 14828</strain>
    </source>
</reference>
<gene>
    <name evidence="4" type="ORF">SAMN02746064_00457</name>
</gene>
<feature type="transmembrane region" description="Helical" evidence="3">
    <location>
        <begin position="41"/>
        <end position="64"/>
    </location>
</feature>
<dbReference type="RefSeq" id="WP_073269457.1">
    <property type="nucleotide sequence ID" value="NZ_FQTU01000002.1"/>
</dbReference>
<evidence type="ECO:0000256" key="1">
    <source>
        <dbReference type="ARBA" id="ARBA00022692"/>
    </source>
</evidence>
<dbReference type="InterPro" id="IPR009825">
    <property type="entry name" value="ECF_substrate-spec-like"/>
</dbReference>
<sequence>MNTTLKKLIYTSLMLALVFVATVVIAIPMPLGYVNLGDGAIYIAAALLGPKFGFLAAALGSALGDYYLGYLIYMLPTFLVKGAMGYVSGLMFEKSKYVQGVIAGFIILVAGYYIAEVIIYSNFISPLSSIPFNGVQGAVGAVVGYLFATKFKKIFSGKINF</sequence>
<feature type="transmembrane region" description="Helical" evidence="3">
    <location>
        <begin position="130"/>
        <end position="148"/>
    </location>
</feature>